<keyword evidence="7" id="KW-1185">Reference proteome</keyword>
<dbReference type="PANTHER" id="PTHR10903:SF188">
    <property type="entry name" value="GTPASE IMAP FAMILY MEMBER 2-LIKE-RELATED"/>
    <property type="match status" value="1"/>
</dbReference>
<dbReference type="InterPro" id="IPR036719">
    <property type="entry name" value="Neuro-gated_channel_TM_sf"/>
</dbReference>
<dbReference type="InterPro" id="IPR027417">
    <property type="entry name" value="P-loop_NTPase"/>
</dbReference>
<feature type="domain" description="AIG1-type G" evidence="5">
    <location>
        <begin position="251"/>
        <end position="452"/>
    </location>
</feature>
<keyword evidence="3" id="KW-0342">GTP-binding</keyword>
<dbReference type="PROSITE" id="PS51720">
    <property type="entry name" value="G_AIG1"/>
    <property type="match status" value="1"/>
</dbReference>
<keyword evidence="4" id="KW-0175">Coiled coil</keyword>
<feature type="coiled-coil region" evidence="4">
    <location>
        <begin position="448"/>
        <end position="667"/>
    </location>
</feature>
<evidence type="ECO:0000256" key="2">
    <source>
        <dbReference type="ARBA" id="ARBA00022741"/>
    </source>
</evidence>
<dbReference type="Proteomes" id="UP001476798">
    <property type="component" value="Unassembled WGS sequence"/>
</dbReference>
<dbReference type="SUPFAM" id="SSF90112">
    <property type="entry name" value="Neurotransmitter-gated ion-channel transmembrane pore"/>
    <property type="match status" value="1"/>
</dbReference>
<organism evidence="6 7">
    <name type="scientific">Goodea atripinnis</name>
    <dbReference type="NCBI Taxonomy" id="208336"/>
    <lineage>
        <taxon>Eukaryota</taxon>
        <taxon>Metazoa</taxon>
        <taxon>Chordata</taxon>
        <taxon>Craniata</taxon>
        <taxon>Vertebrata</taxon>
        <taxon>Euteleostomi</taxon>
        <taxon>Actinopterygii</taxon>
        <taxon>Neopterygii</taxon>
        <taxon>Teleostei</taxon>
        <taxon>Neoteleostei</taxon>
        <taxon>Acanthomorphata</taxon>
        <taxon>Ovalentaria</taxon>
        <taxon>Atherinomorphae</taxon>
        <taxon>Cyprinodontiformes</taxon>
        <taxon>Goodeidae</taxon>
        <taxon>Goodea</taxon>
    </lineage>
</organism>
<feature type="non-terminal residue" evidence="6">
    <location>
        <position position="1"/>
    </location>
</feature>
<evidence type="ECO:0000256" key="3">
    <source>
        <dbReference type="ARBA" id="ARBA00023134"/>
    </source>
</evidence>
<keyword evidence="2" id="KW-0547">Nucleotide-binding</keyword>
<name>A0ABV0PM99_9TELE</name>
<dbReference type="SUPFAM" id="SSF52540">
    <property type="entry name" value="P-loop containing nucleoside triphosphate hydrolases"/>
    <property type="match status" value="1"/>
</dbReference>
<comment type="similarity">
    <text evidence="1">Belongs to the TRAFAC class TrmE-Era-EngA-EngB-Septin-like GTPase superfamily. AIG1/Toc34/Toc159-like paraseptin GTPase family. IAN subfamily.</text>
</comment>
<feature type="non-terminal residue" evidence="6">
    <location>
        <position position="740"/>
    </location>
</feature>
<evidence type="ECO:0000259" key="5">
    <source>
        <dbReference type="PROSITE" id="PS51720"/>
    </source>
</evidence>
<dbReference type="CDD" id="cd01852">
    <property type="entry name" value="AIG1"/>
    <property type="match status" value="1"/>
</dbReference>
<dbReference type="InterPro" id="IPR045058">
    <property type="entry name" value="GIMA/IAN/Toc"/>
</dbReference>
<protein>
    <recommendedName>
        <fullName evidence="5">AIG1-type G domain-containing protein</fullName>
    </recommendedName>
</protein>
<reference evidence="6 7" key="1">
    <citation type="submission" date="2021-06" db="EMBL/GenBank/DDBJ databases">
        <authorList>
            <person name="Palmer J.M."/>
        </authorList>
    </citation>
    <scope>NUCLEOTIDE SEQUENCE [LARGE SCALE GENOMIC DNA]</scope>
    <source>
        <strain evidence="6 7">GA_2019</strain>
        <tissue evidence="6">Muscle</tissue>
    </source>
</reference>
<dbReference type="EMBL" id="JAHRIO010080530">
    <property type="protein sequence ID" value="MEQ2184619.1"/>
    <property type="molecule type" value="Genomic_DNA"/>
</dbReference>
<evidence type="ECO:0000313" key="7">
    <source>
        <dbReference type="Proteomes" id="UP001476798"/>
    </source>
</evidence>
<evidence type="ECO:0000256" key="4">
    <source>
        <dbReference type="SAM" id="Coils"/>
    </source>
</evidence>
<dbReference type="Pfam" id="PF04548">
    <property type="entry name" value="AIG1"/>
    <property type="match status" value="1"/>
</dbReference>
<proteinExistence type="inferred from homology"/>
<accession>A0ABV0PM99</accession>
<evidence type="ECO:0000256" key="1">
    <source>
        <dbReference type="ARBA" id="ARBA00008535"/>
    </source>
</evidence>
<comment type="caution">
    <text evidence="6">The sequence shown here is derived from an EMBL/GenBank/DDBJ whole genome shotgun (WGS) entry which is preliminary data.</text>
</comment>
<sequence>KYYIATMTMITASTSLTIFIMNIHFCGAEAKPVPHWAKVLIIDYMSKIFFVYEVGENCMTPESERTPLYPEEPLGDKGCNYDNSFHNDVYNHDNNQYKYSNGQAVHHHNRHYKSQANGRYHYYNNHNNHASILEKGEMKQEPTQHYHHIRRDKLDYQAPPHPQNLQHLNSGLKEQRLYASETIELPACPCCCPCLQHKQVTALCFSCLRILSLVFDSTGKTFFSFSFSWSECSIELCFLFVSPGKKSTPSPTTIRMVLLGRTGSGKSSTANSILGRKVLDLKLSSPSISQRCHRASGEFRGRQLLILDTPGVLDTHQTLQEMQRELRRSVSLLFPGPHAFLIVIHIGRFTQEEKEALQHIKEAMGPYGLSFSVVVFTHGDRLEEGTSVKHCLIDQCKDLADLVAGCRGRYCVFNNQNLNNKEQVSELIALVDGMMQDNRESYYNSKMLQKAEEDLARRLEEERKLLTEKNELQKQDNTLKDWYKKELEMVQQKSKKEMEELRTKLELEKEKEEELAKNREKALREEIEKNKSQEFMRLPEMEKKKREAIQERLNKITKMLEEQVEREDKLRQSMEEKILKDRAENEKKEREMELQHIQMEQTLRQREEMERDALQGELDKLCQRLEELTRKEEDRKTQMQDVLRRELEESQRELDLQMEHLRTEKRRTEAFKRELKVLKIKIEQQKECEEHLKKLLDDNLLKERENCDKEISSLKRLCGQKCAQILEKGSAETPCRVRSV</sequence>
<dbReference type="PANTHER" id="PTHR10903">
    <property type="entry name" value="GTPASE, IMAP FAMILY MEMBER-RELATED"/>
    <property type="match status" value="1"/>
</dbReference>
<dbReference type="InterPro" id="IPR006703">
    <property type="entry name" value="G_AIG1"/>
</dbReference>
<evidence type="ECO:0000313" key="6">
    <source>
        <dbReference type="EMBL" id="MEQ2184619.1"/>
    </source>
</evidence>
<dbReference type="Gene3D" id="3.40.50.300">
    <property type="entry name" value="P-loop containing nucleotide triphosphate hydrolases"/>
    <property type="match status" value="1"/>
</dbReference>
<gene>
    <name evidence="6" type="ORF">GOODEAATRI_009885</name>
</gene>